<feature type="compositionally biased region" description="Low complexity" evidence="1">
    <location>
        <begin position="668"/>
        <end position="681"/>
    </location>
</feature>
<feature type="transmembrane region" description="Helical" evidence="2">
    <location>
        <begin position="55"/>
        <end position="82"/>
    </location>
</feature>
<reference evidence="3" key="1">
    <citation type="submission" date="2022-07" db="EMBL/GenBank/DDBJ databases">
        <title>Phylogenomic reconstructions and comparative analyses of Kickxellomycotina fungi.</title>
        <authorList>
            <person name="Reynolds N.K."/>
            <person name="Stajich J.E."/>
            <person name="Barry K."/>
            <person name="Grigoriev I.V."/>
            <person name="Crous P."/>
            <person name="Smith M.E."/>
        </authorList>
    </citation>
    <scope>NUCLEOTIDE SEQUENCE</scope>
    <source>
        <strain evidence="3">NBRC 100468</strain>
    </source>
</reference>
<feature type="transmembrane region" description="Helical" evidence="2">
    <location>
        <begin position="131"/>
        <end position="156"/>
    </location>
</feature>
<keyword evidence="2" id="KW-0472">Membrane</keyword>
<evidence type="ECO:0000313" key="4">
    <source>
        <dbReference type="Proteomes" id="UP001150538"/>
    </source>
</evidence>
<evidence type="ECO:0000256" key="2">
    <source>
        <dbReference type="SAM" id="Phobius"/>
    </source>
</evidence>
<feature type="compositionally biased region" description="Polar residues" evidence="1">
    <location>
        <begin position="458"/>
        <end position="485"/>
    </location>
</feature>
<keyword evidence="4" id="KW-1185">Reference proteome</keyword>
<feature type="region of interest" description="Disordered" evidence="1">
    <location>
        <begin position="321"/>
        <end position="369"/>
    </location>
</feature>
<feature type="transmembrane region" description="Helical" evidence="2">
    <location>
        <begin position="582"/>
        <end position="602"/>
    </location>
</feature>
<feature type="transmembrane region" description="Helical" evidence="2">
    <location>
        <begin position="614"/>
        <end position="632"/>
    </location>
</feature>
<organism evidence="3 4">
    <name type="scientific">Mycoemilia scoparia</name>
    <dbReference type="NCBI Taxonomy" id="417184"/>
    <lineage>
        <taxon>Eukaryota</taxon>
        <taxon>Fungi</taxon>
        <taxon>Fungi incertae sedis</taxon>
        <taxon>Zoopagomycota</taxon>
        <taxon>Kickxellomycotina</taxon>
        <taxon>Kickxellomycetes</taxon>
        <taxon>Kickxellales</taxon>
        <taxon>Kickxellaceae</taxon>
        <taxon>Mycoemilia</taxon>
    </lineage>
</organism>
<name>A0A9W8DQM5_9FUNG</name>
<feature type="compositionally biased region" description="Low complexity" evidence="1">
    <location>
        <begin position="351"/>
        <end position="369"/>
    </location>
</feature>
<feature type="region of interest" description="Disordered" evidence="1">
    <location>
        <begin position="660"/>
        <end position="690"/>
    </location>
</feature>
<feature type="region of interest" description="Disordered" evidence="1">
    <location>
        <begin position="443"/>
        <end position="504"/>
    </location>
</feature>
<dbReference type="AlphaFoldDB" id="A0A9W8DQM5"/>
<comment type="caution">
    <text evidence="3">The sequence shown here is derived from an EMBL/GenBank/DDBJ whole genome shotgun (WGS) entry which is preliminary data.</text>
</comment>
<keyword evidence="2" id="KW-0812">Transmembrane</keyword>
<dbReference type="Proteomes" id="UP001150538">
    <property type="component" value="Unassembled WGS sequence"/>
</dbReference>
<feature type="transmembrane region" description="Helical" evidence="2">
    <location>
        <begin position="168"/>
        <end position="187"/>
    </location>
</feature>
<dbReference type="OrthoDB" id="3251871at2759"/>
<feature type="compositionally biased region" description="Basic residues" evidence="1">
    <location>
        <begin position="525"/>
        <end position="546"/>
    </location>
</feature>
<protein>
    <submittedName>
        <fullName evidence="3">Uncharacterized protein</fullName>
    </submittedName>
</protein>
<feature type="transmembrane region" description="Helical" evidence="2">
    <location>
        <begin position="212"/>
        <end position="237"/>
    </location>
</feature>
<proteinExistence type="predicted"/>
<accession>A0A9W8DQM5</accession>
<feature type="compositionally biased region" description="Polar residues" evidence="1">
    <location>
        <begin position="329"/>
        <end position="339"/>
    </location>
</feature>
<gene>
    <name evidence="3" type="ORF">H4219_004869</name>
</gene>
<evidence type="ECO:0000256" key="1">
    <source>
        <dbReference type="SAM" id="MobiDB-lite"/>
    </source>
</evidence>
<sequence length="690" mass="78054">MSRSSSSNNNGNDLSGLPGTDPDLLQLLGLDSITQTTSYQHRDQLFYNSKLGNAVYAFVTINAISICLSIIVVIMVITMVISKPNMGLKPSFRLSAWIALSDIIYSTLKIVQSCHIHMLTFSDKGLRAIQWMLYFSGLVFMFLTSCIVLHLQLTVLHSKVHWAAKLNPFYETVCIVLALALTQPFMYKIMTAWEPDVQLIASFAPEKTLTGLIWGCVLSWMIITLVYCIIVCAILVAKLYLLSRWTKPLSVEQLSYPNSSATILPDYHQQYPAYYPQNQYPQGSENVDGTYFSNTSHIYNTKGKDTVATEALLIEHQIPPRQTQDQEHQQNLPQPQFQHTFPGLLYSENDNSNNSHVSGRNNNNIENGPRLSLSLSSSISKKRLHSLNSKSSILSLGKKSGNHLHSKYQQDQELMNNNDNSHRKFGLEDMIRLEKEEMGIISQGQEDDGGSGIHTPSYYLTTSKSPRQSLQLKPQFEEPNSNEVDQQFGDDDHQSKKSKSINDANTIDRIENQLQQHQRGFGIKGKSKTGKRHEHSRWRRGSKLPKKHDNSNYNHSYGNYPLQPQPQSITNKQHRTHLKLTILRVMLFPLVPIITRTYTIVIDSFAIRPYSYTANAMLVAMQGVLNFVAFMFNPGMDEFWEWVAKKSRFFRWLFHGGSSGTRGGGSSGISSSIRSNSGKSTRFSSKSIYL</sequence>
<feature type="region of interest" description="Disordered" evidence="1">
    <location>
        <begin position="516"/>
        <end position="561"/>
    </location>
</feature>
<keyword evidence="2" id="KW-1133">Transmembrane helix</keyword>
<dbReference type="EMBL" id="JANBPU010000208">
    <property type="protein sequence ID" value="KAJ1914258.1"/>
    <property type="molecule type" value="Genomic_DNA"/>
</dbReference>
<evidence type="ECO:0000313" key="3">
    <source>
        <dbReference type="EMBL" id="KAJ1914258.1"/>
    </source>
</evidence>